<keyword evidence="5 10" id="KW-0804">Transcription</keyword>
<dbReference type="SUPFAM" id="SSF46689">
    <property type="entry name" value="Homeodomain-like"/>
    <property type="match status" value="1"/>
</dbReference>
<dbReference type="EMBL" id="JBFOLJ010000002">
    <property type="protein sequence ID" value="KAL2551837.1"/>
    <property type="molecule type" value="Genomic_DNA"/>
</dbReference>
<dbReference type="PRINTS" id="PR00031">
    <property type="entry name" value="HTHREPRESSR"/>
</dbReference>
<dbReference type="GO" id="GO:0003677">
    <property type="term" value="F:DNA binding"/>
    <property type="evidence" value="ECO:0007669"/>
    <property type="project" value="UniProtKB-UniRule"/>
</dbReference>
<evidence type="ECO:0000256" key="4">
    <source>
        <dbReference type="ARBA" id="ARBA00023155"/>
    </source>
</evidence>
<reference evidence="15" key="2">
    <citation type="submission" date="2024-07" db="EMBL/GenBank/DDBJ databases">
        <title>Two chromosome-level genome assemblies of Korean endemic species Abeliophyllum distichum and Forsythia ovata (Oleaceae).</title>
        <authorList>
            <person name="Jang H."/>
        </authorList>
    </citation>
    <scope>NUCLEOTIDE SEQUENCE [LARGE SCALE GENOMIC DNA]</scope>
</reference>
<evidence type="ECO:0000256" key="1">
    <source>
        <dbReference type="ARBA" id="ARBA00004123"/>
    </source>
</evidence>
<feature type="domain" description="Homeobox" evidence="12">
    <location>
        <begin position="57"/>
        <end position="117"/>
    </location>
</feature>
<keyword evidence="2 10" id="KW-0805">Transcription regulation</keyword>
<dbReference type="InterPro" id="IPR009057">
    <property type="entry name" value="Homeodomain-like_sf"/>
</dbReference>
<evidence type="ECO:0000256" key="11">
    <source>
        <dbReference type="SAM" id="MobiDB-lite"/>
    </source>
</evidence>
<evidence type="ECO:0000313" key="13">
    <source>
        <dbReference type="EMBL" id="KAL2551760.1"/>
    </source>
</evidence>
<dbReference type="PROSITE" id="PS00027">
    <property type="entry name" value="HOMEOBOX_1"/>
    <property type="match status" value="1"/>
</dbReference>
<evidence type="ECO:0000256" key="8">
    <source>
        <dbReference type="PROSITE-ProRule" id="PRU00108"/>
    </source>
</evidence>
<comment type="caution">
    <text evidence="14">The sequence shown here is derived from an EMBL/GenBank/DDBJ whole genome shotgun (WGS) entry which is preliminary data.</text>
</comment>
<evidence type="ECO:0000256" key="5">
    <source>
        <dbReference type="ARBA" id="ARBA00023163"/>
    </source>
</evidence>
<evidence type="ECO:0000259" key="12">
    <source>
        <dbReference type="PROSITE" id="PS50071"/>
    </source>
</evidence>
<dbReference type="Gene3D" id="1.10.10.60">
    <property type="entry name" value="Homeodomain-like"/>
    <property type="match status" value="1"/>
</dbReference>
<dbReference type="InterPro" id="IPR045224">
    <property type="entry name" value="HDZip_class_I_plant"/>
</dbReference>
<dbReference type="Pfam" id="PF00046">
    <property type="entry name" value="Homeodomain"/>
    <property type="match status" value="1"/>
</dbReference>
<dbReference type="PROSITE" id="PS50071">
    <property type="entry name" value="HOMEOBOX_2"/>
    <property type="match status" value="1"/>
</dbReference>
<dbReference type="GO" id="GO:0005634">
    <property type="term" value="C:nucleus"/>
    <property type="evidence" value="ECO:0007669"/>
    <property type="project" value="UniProtKB-SubCell"/>
</dbReference>
<dbReference type="InterPro" id="IPR000047">
    <property type="entry name" value="HTH_motif"/>
</dbReference>
<evidence type="ECO:0000256" key="3">
    <source>
        <dbReference type="ARBA" id="ARBA00023125"/>
    </source>
</evidence>
<accession>A0ABD1WQK0</accession>
<evidence type="ECO:0000313" key="15">
    <source>
        <dbReference type="Proteomes" id="UP001604277"/>
    </source>
</evidence>
<comment type="similarity">
    <text evidence="7 10">Belongs to the HD-ZIP homeobox family. Class I subfamily.</text>
</comment>
<dbReference type="GO" id="GO:0009733">
    <property type="term" value="P:response to auxin"/>
    <property type="evidence" value="ECO:0007669"/>
    <property type="project" value="UniProtKB-ARBA"/>
</dbReference>
<dbReference type="PANTHER" id="PTHR24326:SF527">
    <property type="entry name" value="HOMEOBOX-LEUCINE ZIPPER PROTEIN ATHB-40"/>
    <property type="match status" value="1"/>
</dbReference>
<dbReference type="InterPro" id="IPR001356">
    <property type="entry name" value="HD"/>
</dbReference>
<dbReference type="Proteomes" id="UP001604277">
    <property type="component" value="Unassembled WGS sequence"/>
</dbReference>
<keyword evidence="3 8" id="KW-0238">DNA-binding</keyword>
<keyword evidence="15" id="KW-1185">Reference proteome</keyword>
<evidence type="ECO:0000256" key="7">
    <source>
        <dbReference type="ARBA" id="ARBA00025748"/>
    </source>
</evidence>
<evidence type="ECO:0000256" key="9">
    <source>
        <dbReference type="RuleBase" id="RU000682"/>
    </source>
</evidence>
<dbReference type="EMBL" id="JBFOLJ010000002">
    <property type="protein sequence ID" value="KAL2551760.1"/>
    <property type="molecule type" value="Genomic_DNA"/>
</dbReference>
<feature type="DNA-binding region" description="Homeobox" evidence="8">
    <location>
        <begin position="59"/>
        <end position="118"/>
    </location>
</feature>
<organism evidence="14 15">
    <name type="scientific">Forsythia ovata</name>
    <dbReference type="NCBI Taxonomy" id="205694"/>
    <lineage>
        <taxon>Eukaryota</taxon>
        <taxon>Viridiplantae</taxon>
        <taxon>Streptophyta</taxon>
        <taxon>Embryophyta</taxon>
        <taxon>Tracheophyta</taxon>
        <taxon>Spermatophyta</taxon>
        <taxon>Magnoliopsida</taxon>
        <taxon>eudicotyledons</taxon>
        <taxon>Gunneridae</taxon>
        <taxon>Pentapetalae</taxon>
        <taxon>asterids</taxon>
        <taxon>lamiids</taxon>
        <taxon>Lamiales</taxon>
        <taxon>Oleaceae</taxon>
        <taxon>Forsythieae</taxon>
        <taxon>Forsythia</taxon>
    </lineage>
</organism>
<sequence length="219" mass="25228">MNRRSGAPENMNLYDDQMGLISQYYPEIYSQVVQEQAVEKPRRNRRKRSKAGESGSSSGVAGKRKLSQEQVNMLEMSFGNQQKLESQRKEKIASQLGLDPRQVAVWYQNRRARLKSKKLEEEYSKLKAEHDCNVVEKCRLENEVLRLKEQVCEAEKDIQRLLERADGISSINSPSSSFPMEVLDPPFLGGFGFEGLENVLYVPQNDYINGLEWVNLYDM</sequence>
<dbReference type="AlphaFoldDB" id="A0ABD1WQK0"/>
<reference evidence="14" key="1">
    <citation type="submission" date="2024-07" db="EMBL/GenBank/DDBJ databases">
        <title>Two chromosome-level genome assemblies of Korean endemic species Abeliophyllum distichum and Forsythia ovata (Oleaceae).</title>
        <authorList>
            <person name="Mun J.H."/>
        </authorList>
    </citation>
    <scope>NUCLEOTIDE SEQUENCE</scope>
    <source>
        <strain evidence="14">KNKB202402200001</strain>
        <tissue evidence="14">Leaf</tissue>
    </source>
</reference>
<gene>
    <name evidence="13" type="ORF">Fot_05379</name>
    <name evidence="14" type="ORF">Fot_05456</name>
</gene>
<comment type="subcellular location">
    <subcellularLocation>
        <location evidence="1 8 9">Nucleus</location>
    </subcellularLocation>
</comment>
<dbReference type="PANTHER" id="PTHR24326">
    <property type="entry name" value="HOMEOBOX-LEUCINE ZIPPER PROTEIN"/>
    <property type="match status" value="1"/>
</dbReference>
<evidence type="ECO:0000256" key="6">
    <source>
        <dbReference type="ARBA" id="ARBA00023242"/>
    </source>
</evidence>
<dbReference type="CDD" id="cd00086">
    <property type="entry name" value="homeodomain"/>
    <property type="match status" value="1"/>
</dbReference>
<name>A0ABD1WQK0_9LAMI</name>
<comment type="function">
    <text evidence="10">Transcription factor.</text>
</comment>
<keyword evidence="6 8" id="KW-0539">Nucleus</keyword>
<dbReference type="FunFam" id="1.10.10.60:FF:000241">
    <property type="entry name" value="homeobox-leucine zipper protein ATHB-40"/>
    <property type="match status" value="1"/>
</dbReference>
<protein>
    <recommendedName>
        <fullName evidence="10">Homeobox-leucine zipper protein</fullName>
    </recommendedName>
    <alternativeName>
        <fullName evidence="10">HD-ZIP protein</fullName>
    </alternativeName>
    <alternativeName>
        <fullName evidence="10">Homeodomain transcription factor</fullName>
    </alternativeName>
</protein>
<proteinExistence type="inferred from homology"/>
<dbReference type="SMART" id="SM00389">
    <property type="entry name" value="HOX"/>
    <property type="match status" value="1"/>
</dbReference>
<dbReference type="InterPro" id="IPR017970">
    <property type="entry name" value="Homeobox_CS"/>
</dbReference>
<feature type="compositionally biased region" description="Low complexity" evidence="11">
    <location>
        <begin position="52"/>
        <end position="61"/>
    </location>
</feature>
<evidence type="ECO:0000313" key="14">
    <source>
        <dbReference type="EMBL" id="KAL2551837.1"/>
    </source>
</evidence>
<keyword evidence="4 8" id="KW-0371">Homeobox</keyword>
<dbReference type="GO" id="GO:0000981">
    <property type="term" value="F:DNA-binding transcription factor activity, RNA polymerase II-specific"/>
    <property type="evidence" value="ECO:0007669"/>
    <property type="project" value="UniProtKB-UniRule"/>
</dbReference>
<feature type="region of interest" description="Disordered" evidence="11">
    <location>
        <begin position="35"/>
        <end position="65"/>
    </location>
</feature>
<evidence type="ECO:0000256" key="2">
    <source>
        <dbReference type="ARBA" id="ARBA00023015"/>
    </source>
</evidence>
<evidence type="ECO:0000256" key="10">
    <source>
        <dbReference type="RuleBase" id="RU369038"/>
    </source>
</evidence>